<organism evidence="2 3">
    <name type="scientific">Colletotrichum godetiae</name>
    <dbReference type="NCBI Taxonomy" id="1209918"/>
    <lineage>
        <taxon>Eukaryota</taxon>
        <taxon>Fungi</taxon>
        <taxon>Dikarya</taxon>
        <taxon>Ascomycota</taxon>
        <taxon>Pezizomycotina</taxon>
        <taxon>Sordariomycetes</taxon>
        <taxon>Hypocreomycetidae</taxon>
        <taxon>Glomerellales</taxon>
        <taxon>Glomerellaceae</taxon>
        <taxon>Colletotrichum</taxon>
        <taxon>Colletotrichum acutatum species complex</taxon>
    </lineage>
</organism>
<protein>
    <recommendedName>
        <fullName evidence="4">F-box domain-containing protein</fullName>
    </recommendedName>
</protein>
<dbReference type="SUPFAM" id="SSF52047">
    <property type="entry name" value="RNI-like"/>
    <property type="match status" value="1"/>
</dbReference>
<dbReference type="EMBL" id="JAHMHR010000018">
    <property type="protein sequence ID" value="KAK1676242.1"/>
    <property type="molecule type" value="Genomic_DNA"/>
</dbReference>
<keyword evidence="3" id="KW-1185">Reference proteome</keyword>
<name>A0AAJ0ALS3_9PEZI</name>
<dbReference type="AlphaFoldDB" id="A0AAJ0ALS3"/>
<evidence type="ECO:0000313" key="2">
    <source>
        <dbReference type="EMBL" id="KAK1676242.1"/>
    </source>
</evidence>
<evidence type="ECO:0008006" key="4">
    <source>
        <dbReference type="Google" id="ProtNLM"/>
    </source>
</evidence>
<dbReference type="Proteomes" id="UP001224890">
    <property type="component" value="Unassembled WGS sequence"/>
</dbReference>
<evidence type="ECO:0000256" key="1">
    <source>
        <dbReference type="SAM" id="SignalP"/>
    </source>
</evidence>
<comment type="caution">
    <text evidence="2">The sequence shown here is derived from an EMBL/GenBank/DDBJ whole genome shotgun (WGS) entry which is preliminary data.</text>
</comment>
<feature type="signal peptide" evidence="1">
    <location>
        <begin position="1"/>
        <end position="17"/>
    </location>
</feature>
<feature type="chain" id="PRO_5042514781" description="F-box domain-containing protein" evidence="1">
    <location>
        <begin position="18"/>
        <end position="415"/>
    </location>
</feature>
<reference evidence="2" key="1">
    <citation type="submission" date="2021-06" db="EMBL/GenBank/DDBJ databases">
        <title>Comparative genomics, transcriptomics and evolutionary studies reveal genomic signatures of adaptation to plant cell wall in hemibiotrophic fungi.</title>
        <authorList>
            <consortium name="DOE Joint Genome Institute"/>
            <person name="Baroncelli R."/>
            <person name="Diaz J.F."/>
            <person name="Benocci T."/>
            <person name="Peng M."/>
            <person name="Battaglia E."/>
            <person name="Haridas S."/>
            <person name="Andreopoulos W."/>
            <person name="Labutti K."/>
            <person name="Pangilinan J."/>
            <person name="Floch G.L."/>
            <person name="Makela M.R."/>
            <person name="Henrissat B."/>
            <person name="Grigoriev I.V."/>
            <person name="Crouch J.A."/>
            <person name="De Vries R.P."/>
            <person name="Sukno S.A."/>
            <person name="Thon M.R."/>
        </authorList>
    </citation>
    <scope>NUCLEOTIDE SEQUENCE</scope>
    <source>
        <strain evidence="2">CBS 193.32</strain>
    </source>
</reference>
<dbReference type="InterPro" id="IPR032675">
    <property type="entry name" value="LRR_dom_sf"/>
</dbReference>
<dbReference type="Gene3D" id="3.80.10.10">
    <property type="entry name" value="Ribonuclease Inhibitor"/>
    <property type="match status" value="1"/>
</dbReference>
<proteinExistence type="predicted"/>
<dbReference type="RefSeq" id="XP_060430245.1">
    <property type="nucleotide sequence ID" value="XM_060572277.1"/>
</dbReference>
<accession>A0AAJ0ALS3</accession>
<keyword evidence="1" id="KW-0732">Signal</keyword>
<dbReference type="GeneID" id="85456803"/>
<evidence type="ECO:0000313" key="3">
    <source>
        <dbReference type="Proteomes" id="UP001224890"/>
    </source>
</evidence>
<sequence>MASLLTLPLEILQQILADIADSPPESTPSKYSVLSFNPNSTLRDISTLARLCRTCHTLREIVEPDLHRDIGISSANVEQLISLFKCWKARPHCAHYTRRLTIEARSQIHQGPSRRGIIPLISLDDADLVSGIIQDLALKIRPDWYEHYWNINVLVEVAVLLAQNAEYVGLLFQDKRGIYRQPFDMIPEPNKTAMPIVFNNLRCLHLIQPGRSTMDEFKSVLNCSPNLQELRLDICGDPTSVFTLPPNLTSLVLRRTNLSARHFQSMTSNFTMLRHLELVLDGSSREALILAAIAKHRDTLTSLILLSGKTLPFAKLKTLHKLESLTTSVETVQPGDLLGSLPSSLRELRILEETDGGTTQDPRAWFKEFHADSDVRAGNLPKNMAIWKIFHYRKIDEASSLTCCNWDHRFWRKMM</sequence>
<gene>
    <name evidence="2" type="ORF">BDP55DRAFT_631404</name>
</gene>